<reference evidence="11 12" key="1">
    <citation type="journal article" date="2004" name="Nature">
        <title>Genome sequence of Silicibacter pomeroyi reveals adaptations to the marine environment.</title>
        <authorList>
            <person name="Moran M.A."/>
            <person name="Buchan A."/>
            <person name="Gonzalez J.M."/>
            <person name="Heidelberg J.F."/>
            <person name="Whitman W.B."/>
            <person name="Kiene R.P."/>
            <person name="Henriksen J.R."/>
            <person name="King G.M."/>
            <person name="Belas R."/>
            <person name="Fuqua C."/>
            <person name="Brinkac L."/>
            <person name="Lewis M."/>
            <person name="Johri S."/>
            <person name="Weaver B."/>
            <person name="Pai G."/>
            <person name="Eisen J.A."/>
            <person name="Rahe E."/>
            <person name="Sheldon W.M."/>
            <person name="Ye W."/>
            <person name="Miller T.R."/>
            <person name="Carlton J."/>
            <person name="Rasko D.A."/>
            <person name="Paulsen I.T."/>
            <person name="Ren Q."/>
            <person name="Daugherty S.C."/>
            <person name="Deboy R.T."/>
            <person name="Dodson R.J."/>
            <person name="Durkin A.S."/>
            <person name="Madupu R."/>
            <person name="Nelson W.C."/>
            <person name="Sullivan S.A."/>
            <person name="Rosovitz M.J."/>
            <person name="Haft D.H."/>
            <person name="Selengut J."/>
            <person name="Ward N."/>
        </authorList>
    </citation>
    <scope>NUCLEOTIDE SEQUENCE [LARGE SCALE GENOMIC DNA]</scope>
    <source>
        <strain evidence="12">ATCC 700808 / DSM 15171 / DSS-3</strain>
    </source>
</reference>
<keyword evidence="6" id="KW-0249">Electron transport</keyword>
<dbReference type="InterPro" id="IPR002327">
    <property type="entry name" value="Cyt_c_1A/1B"/>
</dbReference>
<dbReference type="HOGENOM" id="CLU_640729_0_0_5"/>
<keyword evidence="4 9" id="KW-0479">Metal-binding</keyword>
<feature type="repeat" description="WD" evidence="8">
    <location>
        <begin position="123"/>
        <end position="162"/>
    </location>
</feature>
<dbReference type="SUPFAM" id="SSF46626">
    <property type="entry name" value="Cytochrome c"/>
    <property type="match status" value="1"/>
</dbReference>
<dbReference type="SMART" id="SM00320">
    <property type="entry name" value="WD40"/>
    <property type="match status" value="7"/>
</dbReference>
<evidence type="ECO:0000313" key="11">
    <source>
        <dbReference type="EMBL" id="AAV95072.1"/>
    </source>
</evidence>
<dbReference type="PROSITE" id="PS00678">
    <property type="entry name" value="WD_REPEATS_1"/>
    <property type="match status" value="1"/>
</dbReference>
<dbReference type="InterPro" id="IPR001680">
    <property type="entry name" value="WD40_rpt"/>
</dbReference>
<evidence type="ECO:0000256" key="4">
    <source>
        <dbReference type="ARBA" id="ARBA00022723"/>
    </source>
</evidence>
<dbReference type="InterPro" id="IPR019775">
    <property type="entry name" value="WD40_repeat_CS"/>
</dbReference>
<dbReference type="STRING" id="246200.SPO1793"/>
<evidence type="ECO:0000256" key="6">
    <source>
        <dbReference type="ARBA" id="ARBA00022982"/>
    </source>
</evidence>
<sequence length="449" mass="47915">MGARAPFAVAGRGEIGRGQQGQAQPGGMMRALALALLLWPACAAAEFFTLKGHGGPVMGIAVGPEGQIATASFDNSVGLWTGRAPHWFEGHEAAVNTVAFQGGVLYSAGDDFTLRRWPEGTILGRHKGKITGLALSETLAATASWDGTIGLWPLDSRAPRSLDAASGVNAVAFSPDGTLLYSAGMDGVLRLWDVASGSELRQITRHGFGINEIVLNDADGWLAYGAVDGVTRILDLATGAERDFTLDRRPVLALALSPDRSQLAVGDGEGYIMVIDTASWRIARDFRATLRGPVWALAFSPDGANIHAGGIDDTMYSWPVASLSEHGKMASGERSFLKDPDQMDNGERQFARKCSICHALTPEGGRRAGPTLYRVFGRRAGTLPGYLYSDTLAGSDIVWTEESINSLFDLGPDHYIPGSKMPMQRITGAQDRADLIAYLRRATLAKESP</sequence>
<evidence type="ECO:0000256" key="9">
    <source>
        <dbReference type="PROSITE-ProRule" id="PRU00433"/>
    </source>
</evidence>
<keyword evidence="1" id="KW-0813">Transport</keyword>
<keyword evidence="7 9" id="KW-0408">Iron</keyword>
<keyword evidence="2 8" id="KW-0853">WD repeat</keyword>
<feature type="repeat" description="WD" evidence="8">
    <location>
        <begin position="88"/>
        <end position="117"/>
    </location>
</feature>
<dbReference type="CDD" id="cd00200">
    <property type="entry name" value="WD40"/>
    <property type="match status" value="1"/>
</dbReference>
<dbReference type="PRINTS" id="PR00604">
    <property type="entry name" value="CYTCHRMECIAB"/>
</dbReference>
<dbReference type="InterPro" id="IPR009056">
    <property type="entry name" value="Cyt_c-like_dom"/>
</dbReference>
<evidence type="ECO:0000256" key="2">
    <source>
        <dbReference type="ARBA" id="ARBA00022574"/>
    </source>
</evidence>
<dbReference type="Pfam" id="PF00400">
    <property type="entry name" value="WD40"/>
    <property type="match status" value="5"/>
</dbReference>
<dbReference type="PaxDb" id="246200-SPO1793"/>
<evidence type="ECO:0000256" key="8">
    <source>
        <dbReference type="PROSITE-ProRule" id="PRU00221"/>
    </source>
</evidence>
<dbReference type="GO" id="GO:0046872">
    <property type="term" value="F:metal ion binding"/>
    <property type="evidence" value="ECO:0007669"/>
    <property type="project" value="UniProtKB-KW"/>
</dbReference>
<dbReference type="eggNOG" id="COG2319">
    <property type="taxonomic scope" value="Bacteria"/>
</dbReference>
<dbReference type="PROSITE" id="PS50082">
    <property type="entry name" value="WD_REPEATS_2"/>
    <property type="match status" value="4"/>
</dbReference>
<dbReference type="InterPro" id="IPR036322">
    <property type="entry name" value="WD40_repeat_dom_sf"/>
</dbReference>
<dbReference type="SUPFAM" id="SSF50978">
    <property type="entry name" value="WD40 repeat-like"/>
    <property type="match status" value="1"/>
</dbReference>
<dbReference type="Gene3D" id="2.130.10.10">
    <property type="entry name" value="YVTN repeat-like/Quinoprotein amine dehydrogenase"/>
    <property type="match status" value="3"/>
</dbReference>
<reference evidence="11 12" key="2">
    <citation type="journal article" date="2014" name="Stand. Genomic Sci.">
        <title>An updated genome annotation for the model marine bacterium Ruegeria pomeroyi DSS-3.</title>
        <authorList>
            <person name="Rivers A.R."/>
            <person name="Smith C.B."/>
            <person name="Moran M.A."/>
        </authorList>
    </citation>
    <scope>GENOME REANNOTATION</scope>
    <source>
        <strain evidence="12">ATCC 700808 / DSM 15171 / DSS-3</strain>
    </source>
</reference>
<gene>
    <name evidence="11" type="ordered locus">SPO1793</name>
</gene>
<proteinExistence type="predicted"/>
<dbReference type="Gene3D" id="1.10.760.10">
    <property type="entry name" value="Cytochrome c-like domain"/>
    <property type="match status" value="1"/>
</dbReference>
<dbReference type="Proteomes" id="UP000001023">
    <property type="component" value="Chromosome"/>
</dbReference>
<keyword evidence="5" id="KW-0677">Repeat</keyword>
<evidence type="ECO:0000256" key="7">
    <source>
        <dbReference type="ARBA" id="ARBA00023004"/>
    </source>
</evidence>
<evidence type="ECO:0000256" key="1">
    <source>
        <dbReference type="ARBA" id="ARBA00022448"/>
    </source>
</evidence>
<dbReference type="InterPro" id="IPR015943">
    <property type="entry name" value="WD40/YVTN_repeat-like_dom_sf"/>
</dbReference>
<name>Q5LSH5_RUEPO</name>
<feature type="repeat" description="WD" evidence="8">
    <location>
        <begin position="168"/>
        <end position="202"/>
    </location>
</feature>
<dbReference type="PANTHER" id="PTHR22847:SF637">
    <property type="entry name" value="WD REPEAT DOMAIN 5B"/>
    <property type="match status" value="1"/>
</dbReference>
<dbReference type="PROSITE" id="PS51007">
    <property type="entry name" value="CYTC"/>
    <property type="match status" value="1"/>
</dbReference>
<feature type="domain" description="Cytochrome c" evidence="10">
    <location>
        <begin position="341"/>
        <end position="443"/>
    </location>
</feature>
<dbReference type="eggNOG" id="COG3474">
    <property type="taxonomic scope" value="Bacteria"/>
</dbReference>
<dbReference type="GO" id="GO:0009055">
    <property type="term" value="F:electron transfer activity"/>
    <property type="evidence" value="ECO:0007669"/>
    <property type="project" value="InterPro"/>
</dbReference>
<dbReference type="PROSITE" id="PS50294">
    <property type="entry name" value="WD_REPEATS_REGION"/>
    <property type="match status" value="1"/>
</dbReference>
<dbReference type="AlphaFoldDB" id="Q5LSH5"/>
<evidence type="ECO:0000313" key="12">
    <source>
        <dbReference type="Proteomes" id="UP000001023"/>
    </source>
</evidence>
<evidence type="ECO:0000259" key="10">
    <source>
        <dbReference type="PROSITE" id="PS51007"/>
    </source>
</evidence>
<dbReference type="GO" id="GO:0020037">
    <property type="term" value="F:heme binding"/>
    <property type="evidence" value="ECO:0007669"/>
    <property type="project" value="InterPro"/>
</dbReference>
<dbReference type="KEGG" id="sil:SPO1793"/>
<evidence type="ECO:0000256" key="5">
    <source>
        <dbReference type="ARBA" id="ARBA00022737"/>
    </source>
</evidence>
<keyword evidence="12" id="KW-1185">Reference proteome</keyword>
<dbReference type="InterPro" id="IPR036909">
    <property type="entry name" value="Cyt_c-like_dom_sf"/>
</dbReference>
<accession>Q5LSH5</accession>
<evidence type="ECO:0000256" key="3">
    <source>
        <dbReference type="ARBA" id="ARBA00022617"/>
    </source>
</evidence>
<feature type="repeat" description="WD" evidence="8">
    <location>
        <begin position="50"/>
        <end position="80"/>
    </location>
</feature>
<dbReference type="PANTHER" id="PTHR22847">
    <property type="entry name" value="WD40 REPEAT PROTEIN"/>
    <property type="match status" value="1"/>
</dbReference>
<organism evidence="11 12">
    <name type="scientific">Ruegeria pomeroyi (strain ATCC 700808 / DSM 15171 / DSS-3)</name>
    <name type="common">Silicibacter pomeroyi</name>
    <dbReference type="NCBI Taxonomy" id="246200"/>
    <lineage>
        <taxon>Bacteria</taxon>
        <taxon>Pseudomonadati</taxon>
        <taxon>Pseudomonadota</taxon>
        <taxon>Alphaproteobacteria</taxon>
        <taxon>Rhodobacterales</taxon>
        <taxon>Roseobacteraceae</taxon>
        <taxon>Ruegeria</taxon>
    </lineage>
</organism>
<keyword evidence="3 9" id="KW-0349">Heme</keyword>
<dbReference type="EMBL" id="CP000031">
    <property type="protein sequence ID" value="AAV95072.1"/>
    <property type="molecule type" value="Genomic_DNA"/>
</dbReference>
<dbReference type="Pfam" id="PF00034">
    <property type="entry name" value="Cytochrom_C"/>
    <property type="match status" value="1"/>
</dbReference>
<protein>
    <submittedName>
        <fullName evidence="11">WD domain/cytochrome c family protein</fullName>
    </submittedName>
</protein>